<dbReference type="VEuPathDB" id="VectorBase:CQUJHB009767"/>
<feature type="domain" description="Apple" evidence="12">
    <location>
        <begin position="998"/>
        <end position="1101"/>
    </location>
</feature>
<proteinExistence type="inferred from homology"/>
<dbReference type="InterPro" id="IPR006170">
    <property type="entry name" value="PBP/GOBP"/>
</dbReference>
<dbReference type="VEuPathDB" id="VectorBase:CPIJ001079"/>
<dbReference type="Pfam" id="PF01395">
    <property type="entry name" value="PBP_GOBP"/>
    <property type="match status" value="3"/>
</dbReference>
<keyword evidence="8" id="KW-0479">Metal-binding</keyword>
<dbReference type="GO" id="GO:0008270">
    <property type="term" value="F:zinc ion binding"/>
    <property type="evidence" value="ECO:0007669"/>
    <property type="project" value="TreeGrafter"/>
</dbReference>
<comment type="similarity">
    <text evidence="4">Belongs to the metallo-dependent hydrolases superfamily. ATZ/TRZ family.</text>
</comment>
<dbReference type="UniPathway" id="UPA00603">
    <property type="reaction ID" value="UER00660"/>
</dbReference>
<dbReference type="Gene3D" id="3.50.4.10">
    <property type="entry name" value="Hepatocyte Growth Factor"/>
    <property type="match status" value="2"/>
</dbReference>
<comment type="cofactor">
    <cofactor evidence="1">
        <name>Zn(2+)</name>
        <dbReference type="ChEBI" id="CHEBI:29105"/>
    </cofactor>
</comment>
<keyword evidence="7" id="KW-0964">Secreted</keyword>
<organism>
    <name type="scientific">Culex quinquefasciatus</name>
    <name type="common">Southern house mosquito</name>
    <name type="synonym">Culex pungens</name>
    <dbReference type="NCBI Taxonomy" id="7176"/>
    <lineage>
        <taxon>Eukaryota</taxon>
        <taxon>Metazoa</taxon>
        <taxon>Ecdysozoa</taxon>
        <taxon>Arthropoda</taxon>
        <taxon>Hexapoda</taxon>
        <taxon>Insecta</taxon>
        <taxon>Pterygota</taxon>
        <taxon>Neoptera</taxon>
        <taxon>Endopterygota</taxon>
        <taxon>Diptera</taxon>
        <taxon>Nematocera</taxon>
        <taxon>Culicoidea</taxon>
        <taxon>Culicidae</taxon>
        <taxon>Culicinae</taxon>
        <taxon>Culicini</taxon>
        <taxon>Culex</taxon>
        <taxon>Culex</taxon>
    </lineage>
</organism>
<protein>
    <recommendedName>
        <fullName evidence="6">guanine deaminase</fullName>
        <ecNumber evidence="6">3.5.4.3</ecNumber>
    </recommendedName>
</protein>
<dbReference type="PROSITE" id="PS50948">
    <property type="entry name" value="PAN"/>
    <property type="match status" value="2"/>
</dbReference>
<dbReference type="OrthoDB" id="6430118at2759"/>
<dbReference type="Gene3D" id="3.20.20.140">
    <property type="entry name" value="Metal-dependent hydrolases"/>
    <property type="match status" value="1"/>
</dbReference>
<dbReference type="EMBL" id="DS231824">
    <property type="protein sequence ID" value="EDS27450.1"/>
    <property type="molecule type" value="Genomic_DNA"/>
</dbReference>
<dbReference type="Pfam" id="PF01979">
    <property type="entry name" value="Amidohydro_1"/>
    <property type="match status" value="1"/>
</dbReference>
<dbReference type="VEuPathDB" id="VectorBase:CPIJ008160"/>
<dbReference type="CDD" id="cd23992">
    <property type="entry name" value="PBP_GOBP"/>
    <property type="match status" value="2"/>
</dbReference>
<comment type="subcellular location">
    <subcellularLocation>
        <location evidence="2">Secreted</location>
    </subcellularLocation>
</comment>
<dbReference type="SMART" id="SM00473">
    <property type="entry name" value="PAN_AP"/>
    <property type="match status" value="1"/>
</dbReference>
<dbReference type="PANTHER" id="PTHR11271:SF6">
    <property type="entry name" value="GUANINE DEAMINASE"/>
    <property type="match status" value="1"/>
</dbReference>
<dbReference type="GO" id="GO:0005549">
    <property type="term" value="F:odorant binding"/>
    <property type="evidence" value="ECO:0007669"/>
    <property type="project" value="InterPro"/>
</dbReference>
<dbReference type="InParanoid" id="B0W214"/>
<evidence type="ECO:0000256" key="11">
    <source>
        <dbReference type="ARBA" id="ARBA00051148"/>
    </source>
</evidence>
<dbReference type="VEuPathDB" id="VectorBase:CPIJ008157"/>
<dbReference type="InterPro" id="IPR036728">
    <property type="entry name" value="PBP_GOBP_sf"/>
</dbReference>
<dbReference type="InterPro" id="IPR011059">
    <property type="entry name" value="Metal-dep_hydrolase_composite"/>
</dbReference>
<evidence type="ECO:0000256" key="2">
    <source>
        <dbReference type="ARBA" id="ARBA00004613"/>
    </source>
</evidence>
<dbReference type="InterPro" id="IPR051607">
    <property type="entry name" value="Metallo-dep_hydrolases"/>
</dbReference>
<dbReference type="Gene3D" id="1.10.238.20">
    <property type="entry name" value="Pheromone/general odorant binding protein domain"/>
    <property type="match status" value="3"/>
</dbReference>
<dbReference type="HOGENOM" id="CLU_023705_0_0_1"/>
<dbReference type="InterPro" id="IPR032466">
    <property type="entry name" value="Metal_Hydrolase"/>
</dbReference>
<reference evidence="14" key="1">
    <citation type="submission" date="2007-03" db="EMBL/GenBank/DDBJ databases">
        <title>Annotation of Culex pipiens quinquefasciatus.</title>
        <authorList>
            <consortium name="The Broad Institute Genome Sequencing Platform"/>
            <person name="Atkinson P.W."/>
            <person name="Hemingway J."/>
            <person name="Christensen B.M."/>
            <person name="Higgs S."/>
            <person name="Kodira C."/>
            <person name="Hannick L."/>
            <person name="Megy K."/>
            <person name="O'Leary S."/>
            <person name="Pearson M."/>
            <person name="Haas B.J."/>
            <person name="Mauceli E."/>
            <person name="Wortman J.R."/>
            <person name="Lee N.H."/>
            <person name="Guigo R."/>
            <person name="Stanke M."/>
            <person name="Alvarado L."/>
            <person name="Amedeo P."/>
            <person name="Antoine C.H."/>
            <person name="Arensburger P."/>
            <person name="Bidwell S.L."/>
            <person name="Crawford M."/>
            <person name="Camaro F."/>
            <person name="Devon K."/>
            <person name="Engels R."/>
            <person name="Hammond M."/>
            <person name="Howarth C."/>
            <person name="Koehrsen M."/>
            <person name="Lawson D."/>
            <person name="Montgomery P."/>
            <person name="Nene V."/>
            <person name="Nusbaum C."/>
            <person name="Puiu D."/>
            <person name="Romero-Severson J."/>
            <person name="Severson D.W."/>
            <person name="Shumway M."/>
            <person name="Sisk P."/>
            <person name="Stolte C."/>
            <person name="Zeng Q."/>
            <person name="Eisenstadt E."/>
            <person name="Fraser-Liggett C."/>
            <person name="Strausberg R."/>
            <person name="Galagan J."/>
            <person name="Birren B."/>
            <person name="Collins F.H."/>
        </authorList>
    </citation>
    <scope>NUCLEOTIDE SEQUENCE [LARGE SCALE GENOMIC DNA]</scope>
    <source>
        <strain evidence="14">JHB</strain>
    </source>
</reference>
<sequence length="1455" mass="163657">MNEAYSTKKYMNELPEQVGASFISHQLPVEFAPQSASHRIMAQVFFGQIIHAKSFDELELLADGYLAVREGKIVAIGPKADFESLPEKDSYEKVELSEAQFLLPGFVDCHIHAPQAPNIGLGLDKDLLGWLNAYTFPLESQYKDVDFARHVYSLVVRDTIAAGTTCACYFATIYNDSNKVLAEEIIRQGQRAFVGKVSSNRLCPDNYVESCTDSSVQDNIEFIEYLLAKKVDRVQPIITPRFAITCDMALMKKLGELAERYKLNIQSHISENLGEVSTVKEFYPESKNYSDVYDEAKLLTNRCVMAHGVHLEDDELKVFSARGSSVAHCPTSNTNLGSGMCDVKRLLKANVKVGLGTDVSGGNRIGIIDVMRAALDVSHHLNMMKKQDVKGTGKVVPGSPENEQYVPMNYKQVVYLATLGGAEVESILRKMLIQAVLVALLAISKTYAISDHNAVFKSPLHARAECVKYRMAQNTTLIGSPLRSDEESTCVCRCELIKLGLWDSCRGHQLEVPSDQYYDPDEDDRSYRERLRQCLKERLTSEKNQCSKSFVYYKCYNDQYGTVFLNRLGYVPSGQLKHEQIVRNCARILQLSKGDLKTIAENPLQADKTYHNANFKSTNSARQECVLYRDVQNLTLIGTRFRSDLESTCVCRCELIKIGLWTDALGHLEIPTMQFYNGDPNNLTFLENVRECVSEIPPNLDLCYRAFKYYKCYVSYFGDVNLDLPRFVPSTDLQQQQTVVDCARILQISHQDLRSIAATPLLESTQSKCLLRCFLIRQGFFSDETGPNRTRLFAQFATVNDERSFRYSFGKCYQRLQDESWDRCSFAARIVTDCLSYTSVALEQITAAIGAVAHAVMLIRVALPLLFAIYFHSATSGASPKCAHSIVFNKLLGVRPPSTNSTVIPLYAAASKSREESAVNVRCARICREDPLCHGYLLVFSQNTCYGYSTAAKNPEGMTLAASRYEHIDDDVDANYQLVADANVAFFVKTCLDVPAKCSSKLFPLVTIPGAGLVGQNDRLLPRLVTREECANACFHLKKNFRCRSARFVRSFRNNRHRLRLKVESAPLGQCYLSGGDRFTNPESFRYGGWGDDEEYLENQCEGWGRGEASCSFEQQRDLTFAYADDSLIVSDERGCSERCLNEDRFTCAGYSYHNSSGRSTCSLHSDDLTSLGPKAIRVEFDSVYGRRVRCLDVAAQCYDERIEVGFVPPEGFAGRIYLNTVHGNCSYDETMANGTRMLTIMTGNEVVESRCGIRRAFIKGNVNNFLVFGYVYIQQHPFVRTQADRLLKSGCIHHLNSTNITNLMSNLPMKSTVDFIPQSQSLSFGSTVLLNGTSKIKKKVTVHLYDVETQAELFEAALGQLVEMRIVSKDRNFDLAPYDLIAYSGEESIPLLDSKGCPLDRRLFPGFRKQKTTPGLTLQARFHAFTFPRSTMLNFRLTIKFCYESCPKVVCFYQ</sequence>
<dbReference type="FunFam" id="3.20.20.140:FF:000022">
    <property type="entry name" value="Guanine deaminase"/>
    <property type="match status" value="1"/>
</dbReference>
<dbReference type="SUPFAM" id="SSF47565">
    <property type="entry name" value="Insect pheromone/odorant-binding proteins"/>
    <property type="match status" value="3"/>
</dbReference>
<comment type="similarity">
    <text evidence="5">Belongs to the PBP/GOBP family.</text>
</comment>
<evidence type="ECO:0000256" key="10">
    <source>
        <dbReference type="ARBA" id="ARBA00022833"/>
    </source>
</evidence>
<keyword evidence="9" id="KW-0378">Hydrolase</keyword>
<evidence type="ECO:0000256" key="3">
    <source>
        <dbReference type="ARBA" id="ARBA00004984"/>
    </source>
</evidence>
<feature type="domain" description="ZP" evidence="13">
    <location>
        <begin position="1197"/>
        <end position="1455"/>
    </location>
</feature>
<dbReference type="InterPro" id="IPR001507">
    <property type="entry name" value="ZP_dom"/>
</dbReference>
<dbReference type="InterPro" id="IPR006680">
    <property type="entry name" value="Amidohydro-rel"/>
</dbReference>
<evidence type="ECO:0000259" key="12">
    <source>
        <dbReference type="PROSITE" id="PS50948"/>
    </source>
</evidence>
<dbReference type="SUPFAM" id="SSF51338">
    <property type="entry name" value="Composite domain of metallo-dependent hydrolases"/>
    <property type="match status" value="1"/>
</dbReference>
<dbReference type="KEGG" id="cqu:CpipJ_CPIJ001079"/>
<evidence type="ECO:0000256" key="6">
    <source>
        <dbReference type="ARBA" id="ARBA00012781"/>
    </source>
</evidence>
<gene>
    <name evidence="14" type="ORF">CpipJ_CPIJ001079</name>
</gene>
<evidence type="ECO:0000313" key="14">
    <source>
        <dbReference type="EMBL" id="EDS27450.1"/>
    </source>
</evidence>
<evidence type="ECO:0000256" key="1">
    <source>
        <dbReference type="ARBA" id="ARBA00001947"/>
    </source>
</evidence>
<dbReference type="eggNOG" id="ENOG502QWF2">
    <property type="taxonomic scope" value="Eukaryota"/>
</dbReference>
<dbReference type="STRING" id="7176.B0W214"/>
<comment type="pathway">
    <text evidence="3">Purine metabolism; guanine degradation; xanthine from guanine: step 1/1.</text>
</comment>
<dbReference type="Pfam" id="PF00024">
    <property type="entry name" value="PAN_1"/>
    <property type="match status" value="2"/>
</dbReference>
<evidence type="ECO:0000256" key="5">
    <source>
        <dbReference type="ARBA" id="ARBA00008098"/>
    </source>
</evidence>
<dbReference type="VEuPathDB" id="VectorBase:CQUJHB005341"/>
<dbReference type="InterPro" id="IPR003609">
    <property type="entry name" value="Pan_app"/>
</dbReference>
<dbReference type="GO" id="GO:0005829">
    <property type="term" value="C:cytosol"/>
    <property type="evidence" value="ECO:0007669"/>
    <property type="project" value="TreeGrafter"/>
</dbReference>
<evidence type="ECO:0000259" key="13">
    <source>
        <dbReference type="PROSITE" id="PS51034"/>
    </source>
</evidence>
<comment type="catalytic activity">
    <reaction evidence="11">
        <text>guanine + H2O + H(+) = xanthine + NH4(+)</text>
        <dbReference type="Rhea" id="RHEA:14665"/>
        <dbReference type="ChEBI" id="CHEBI:15377"/>
        <dbReference type="ChEBI" id="CHEBI:15378"/>
        <dbReference type="ChEBI" id="CHEBI:16235"/>
        <dbReference type="ChEBI" id="CHEBI:17712"/>
        <dbReference type="ChEBI" id="CHEBI:28938"/>
        <dbReference type="EC" id="3.5.4.3"/>
    </reaction>
</comment>
<feature type="domain" description="Apple" evidence="12">
    <location>
        <begin position="1111"/>
        <end position="1191"/>
    </location>
</feature>
<dbReference type="SUPFAM" id="SSF51556">
    <property type="entry name" value="Metallo-dependent hydrolases"/>
    <property type="match status" value="1"/>
</dbReference>
<evidence type="ECO:0000256" key="9">
    <source>
        <dbReference type="ARBA" id="ARBA00022801"/>
    </source>
</evidence>
<evidence type="ECO:0000256" key="7">
    <source>
        <dbReference type="ARBA" id="ARBA00022525"/>
    </source>
</evidence>
<dbReference type="Gene3D" id="2.30.40.10">
    <property type="entry name" value="Urease, subunit C, domain 1"/>
    <property type="match status" value="1"/>
</dbReference>
<dbReference type="GO" id="GO:0005576">
    <property type="term" value="C:extracellular region"/>
    <property type="evidence" value="ECO:0007669"/>
    <property type="project" value="UniProtKB-SubCell"/>
</dbReference>
<evidence type="ECO:0000256" key="8">
    <source>
        <dbReference type="ARBA" id="ARBA00022723"/>
    </source>
</evidence>
<name>B0W214_CULQU</name>
<keyword evidence="10" id="KW-0862">Zinc</keyword>
<dbReference type="GO" id="GO:0006147">
    <property type="term" value="P:guanine catabolic process"/>
    <property type="evidence" value="ECO:0007669"/>
    <property type="project" value="UniProtKB-UniPathway"/>
</dbReference>
<evidence type="ECO:0000256" key="4">
    <source>
        <dbReference type="ARBA" id="ARBA00006745"/>
    </source>
</evidence>
<dbReference type="GO" id="GO:0008892">
    <property type="term" value="F:guanine deaminase activity"/>
    <property type="evidence" value="ECO:0007669"/>
    <property type="project" value="UniProtKB-EC"/>
</dbReference>
<dbReference type="VEuPathDB" id="VectorBase:CQUJHB012867"/>
<dbReference type="PROSITE" id="PS51034">
    <property type="entry name" value="ZP_2"/>
    <property type="match status" value="1"/>
</dbReference>
<dbReference type="PANTHER" id="PTHR11271">
    <property type="entry name" value="GUANINE DEAMINASE"/>
    <property type="match status" value="1"/>
</dbReference>
<accession>B0W214</accession>
<dbReference type="EC" id="3.5.4.3" evidence="6"/>